<dbReference type="Pfam" id="PF13439">
    <property type="entry name" value="Glyco_transf_4"/>
    <property type="match status" value="1"/>
</dbReference>
<dbReference type="InterPro" id="IPR028098">
    <property type="entry name" value="Glyco_trans_4-like_N"/>
</dbReference>
<protein>
    <submittedName>
        <fullName evidence="2">Glycosyltransferase family 4 protein</fullName>
    </submittedName>
</protein>
<dbReference type="PANTHER" id="PTHR12526">
    <property type="entry name" value="GLYCOSYLTRANSFERASE"/>
    <property type="match status" value="1"/>
</dbReference>
<comment type="caution">
    <text evidence="2">The sequence shown here is derived from an EMBL/GenBank/DDBJ whole genome shotgun (WGS) entry which is preliminary data.</text>
</comment>
<keyword evidence="3" id="KW-1185">Reference proteome</keyword>
<sequence length="393" mass="43274">MNVVVVCFGFESSNLRKQPWRYVHELVTTLPEEGVELTVITDVERPETAGIDIRTVEKILGATGPTTGVLTAIQREDPDVVVSLIGSTNFVRPSTVASATDKPTVGIFAGPLYSLSEILNVGLCELYRNHPYLAVHLAGSLAPDWAIRTRSAAFSHIITLTAENKTRLRSAGVDTPISAIPPGIDEFDLRRPTRPDIDAVRADLNPEGVPMILYFTSPLTLRGTDTLVKAFARVRRTHPCKLVVLSRQDDGGLTRDERYIQQLATEHSVGHSFDLVPRNLSPEGVKTYLTAADIVALPFKIVQASVPISILEAMSMGKPVVSTKTAGIPELVDDERQLVEPADLSSLTQALDSLVSRDDLRERIGVRNRDRMQGYQRWDDARAQFRGLLEEYA</sequence>
<dbReference type="SUPFAM" id="SSF53756">
    <property type="entry name" value="UDP-Glycosyltransferase/glycogen phosphorylase"/>
    <property type="match status" value="1"/>
</dbReference>
<evidence type="ECO:0000313" key="2">
    <source>
        <dbReference type="EMBL" id="MBX0297775.1"/>
    </source>
</evidence>
<reference evidence="2 3" key="1">
    <citation type="submission" date="2021-06" db="EMBL/GenBank/DDBJ databases">
        <title>Halomicroarcula sp. a new haloarchaeum isolated from saline soil.</title>
        <authorList>
            <person name="Duran-Viseras A."/>
            <person name="Sanchez-Porro C."/>
            <person name="Ventosa A."/>
        </authorList>
    </citation>
    <scope>NUCLEOTIDE SEQUENCE [LARGE SCALE GENOMIC DNA]</scope>
    <source>
        <strain evidence="2 3">F27</strain>
    </source>
</reference>
<feature type="domain" description="Glycosyltransferase subfamily 4-like N-terminal" evidence="1">
    <location>
        <begin position="21"/>
        <end position="185"/>
    </location>
</feature>
<evidence type="ECO:0000259" key="1">
    <source>
        <dbReference type="Pfam" id="PF13439"/>
    </source>
</evidence>
<gene>
    <name evidence="2" type="ORF">EGH23_23170</name>
</gene>
<name>A0AAW4PK84_9EURY</name>
<dbReference type="PANTHER" id="PTHR12526:SF630">
    <property type="entry name" value="GLYCOSYLTRANSFERASE"/>
    <property type="match status" value="1"/>
</dbReference>
<organism evidence="2 3">
    <name type="scientific">Haloarcula nitratireducens</name>
    <dbReference type="NCBI Taxonomy" id="2487749"/>
    <lineage>
        <taxon>Archaea</taxon>
        <taxon>Methanobacteriati</taxon>
        <taxon>Methanobacteriota</taxon>
        <taxon>Stenosarchaea group</taxon>
        <taxon>Halobacteria</taxon>
        <taxon>Halobacteriales</taxon>
        <taxon>Haloarculaceae</taxon>
        <taxon>Haloarcula</taxon>
    </lineage>
</organism>
<dbReference type="EMBL" id="RKLT01000027">
    <property type="protein sequence ID" value="MBX0297775.1"/>
    <property type="molecule type" value="Genomic_DNA"/>
</dbReference>
<proteinExistence type="predicted"/>
<dbReference type="AlphaFoldDB" id="A0AAW4PK84"/>
<evidence type="ECO:0000313" key="3">
    <source>
        <dbReference type="Proteomes" id="UP001430455"/>
    </source>
</evidence>
<dbReference type="CDD" id="cd03801">
    <property type="entry name" value="GT4_PimA-like"/>
    <property type="match status" value="1"/>
</dbReference>
<dbReference type="Pfam" id="PF13692">
    <property type="entry name" value="Glyco_trans_1_4"/>
    <property type="match status" value="1"/>
</dbReference>
<accession>A0AAW4PK84</accession>
<dbReference type="Gene3D" id="3.40.50.2000">
    <property type="entry name" value="Glycogen Phosphorylase B"/>
    <property type="match status" value="2"/>
</dbReference>
<dbReference type="Proteomes" id="UP001430455">
    <property type="component" value="Unassembled WGS sequence"/>
</dbReference>
<dbReference type="RefSeq" id="WP_220582359.1">
    <property type="nucleotide sequence ID" value="NZ_RKLT01000027.1"/>
</dbReference>